<dbReference type="Proteomes" id="UP000059680">
    <property type="component" value="Chromosome 2"/>
</dbReference>
<reference evidence="2" key="1">
    <citation type="journal article" date="2005" name="Nature">
        <title>The map-based sequence of the rice genome.</title>
        <authorList>
            <consortium name="International rice genome sequencing project (IRGSP)"/>
            <person name="Matsumoto T."/>
            <person name="Wu J."/>
            <person name="Kanamori H."/>
            <person name="Katayose Y."/>
            <person name="Fujisawa M."/>
            <person name="Namiki N."/>
            <person name="Mizuno H."/>
            <person name="Yamamoto K."/>
            <person name="Antonio B.A."/>
            <person name="Baba T."/>
            <person name="Sakata K."/>
            <person name="Nagamura Y."/>
            <person name="Aoki H."/>
            <person name="Arikawa K."/>
            <person name="Arita K."/>
            <person name="Bito T."/>
            <person name="Chiden Y."/>
            <person name="Fujitsuka N."/>
            <person name="Fukunaka R."/>
            <person name="Hamada M."/>
            <person name="Harada C."/>
            <person name="Hayashi A."/>
            <person name="Hijishita S."/>
            <person name="Honda M."/>
            <person name="Hosokawa S."/>
            <person name="Ichikawa Y."/>
            <person name="Idonuma A."/>
            <person name="Iijima M."/>
            <person name="Ikeda M."/>
            <person name="Ikeno M."/>
            <person name="Ito K."/>
            <person name="Ito S."/>
            <person name="Ito T."/>
            <person name="Ito Y."/>
            <person name="Ito Y."/>
            <person name="Iwabuchi A."/>
            <person name="Kamiya K."/>
            <person name="Karasawa W."/>
            <person name="Kurita K."/>
            <person name="Katagiri S."/>
            <person name="Kikuta A."/>
            <person name="Kobayashi H."/>
            <person name="Kobayashi N."/>
            <person name="Machita K."/>
            <person name="Maehara T."/>
            <person name="Masukawa M."/>
            <person name="Mizubayashi T."/>
            <person name="Mukai Y."/>
            <person name="Nagasaki H."/>
            <person name="Nagata Y."/>
            <person name="Naito S."/>
            <person name="Nakashima M."/>
            <person name="Nakama Y."/>
            <person name="Nakamichi Y."/>
            <person name="Nakamura M."/>
            <person name="Meguro A."/>
            <person name="Negishi M."/>
            <person name="Ohta I."/>
            <person name="Ohta T."/>
            <person name="Okamoto M."/>
            <person name="Ono N."/>
            <person name="Saji S."/>
            <person name="Sakaguchi M."/>
            <person name="Sakai K."/>
            <person name="Shibata M."/>
            <person name="Shimokawa T."/>
            <person name="Song J."/>
            <person name="Takazaki Y."/>
            <person name="Terasawa K."/>
            <person name="Tsugane M."/>
            <person name="Tsuji K."/>
            <person name="Ueda S."/>
            <person name="Waki K."/>
            <person name="Yamagata H."/>
            <person name="Yamamoto M."/>
            <person name="Yamamoto S."/>
            <person name="Yamane H."/>
            <person name="Yoshiki S."/>
            <person name="Yoshihara R."/>
            <person name="Yukawa K."/>
            <person name="Zhong H."/>
            <person name="Yano M."/>
            <person name="Yuan Q."/>
            <person name="Ouyang S."/>
            <person name="Liu J."/>
            <person name="Jones K.M."/>
            <person name="Gansberger K."/>
            <person name="Moffat K."/>
            <person name="Hill J."/>
            <person name="Bera J."/>
            <person name="Fadrosh D."/>
            <person name="Jin S."/>
            <person name="Johri S."/>
            <person name="Kim M."/>
            <person name="Overton L."/>
            <person name="Reardon M."/>
            <person name="Tsitrin T."/>
            <person name="Vuong H."/>
            <person name="Weaver B."/>
            <person name="Ciecko A."/>
            <person name="Tallon L."/>
            <person name="Jackson J."/>
            <person name="Pai G."/>
            <person name="Aken S.V."/>
            <person name="Utterback T."/>
            <person name="Reidmuller S."/>
            <person name="Feldblyum T."/>
            <person name="Hsiao J."/>
            <person name="Zismann V."/>
            <person name="Iobst S."/>
            <person name="de Vazeille A.R."/>
            <person name="Buell C.R."/>
            <person name="Ying K."/>
            <person name="Li Y."/>
            <person name="Lu T."/>
            <person name="Huang Y."/>
            <person name="Zhao Q."/>
            <person name="Feng Q."/>
            <person name="Zhang L."/>
            <person name="Zhu J."/>
            <person name="Weng Q."/>
            <person name="Mu J."/>
            <person name="Lu Y."/>
            <person name="Fan D."/>
            <person name="Liu Y."/>
            <person name="Guan J."/>
            <person name="Zhang Y."/>
            <person name="Yu S."/>
            <person name="Liu X."/>
            <person name="Zhang Y."/>
            <person name="Hong G."/>
            <person name="Han B."/>
            <person name="Choisne N."/>
            <person name="Demange N."/>
            <person name="Orjeda G."/>
            <person name="Samain S."/>
            <person name="Cattolico L."/>
            <person name="Pelletier E."/>
            <person name="Couloux A."/>
            <person name="Segurens B."/>
            <person name="Wincker P."/>
            <person name="D'Hont A."/>
            <person name="Scarpelli C."/>
            <person name="Weissenbach J."/>
            <person name="Salanoubat M."/>
            <person name="Quetier F."/>
            <person name="Yu Y."/>
            <person name="Kim H.R."/>
            <person name="Rambo T."/>
            <person name="Currie J."/>
            <person name="Collura K."/>
            <person name="Luo M."/>
            <person name="Yang T."/>
            <person name="Ammiraju J.S.S."/>
            <person name="Engler F."/>
            <person name="Soderlund C."/>
            <person name="Wing R.A."/>
            <person name="Palmer L.E."/>
            <person name="de la Bastide M."/>
            <person name="Spiegel L."/>
            <person name="Nascimento L."/>
            <person name="Zutavern T."/>
            <person name="O'Shaughnessy A."/>
            <person name="Dike S."/>
            <person name="Dedhia N."/>
            <person name="Preston R."/>
            <person name="Balija V."/>
            <person name="McCombie W.R."/>
            <person name="Chow T."/>
            <person name="Chen H."/>
            <person name="Chung M."/>
            <person name="Chen C."/>
            <person name="Shaw J."/>
            <person name="Wu H."/>
            <person name="Hsiao K."/>
            <person name="Chao Y."/>
            <person name="Chu M."/>
            <person name="Cheng C."/>
            <person name="Hour A."/>
            <person name="Lee P."/>
            <person name="Lin S."/>
            <person name="Lin Y."/>
            <person name="Liou J."/>
            <person name="Liu S."/>
            <person name="Hsing Y."/>
            <person name="Raghuvanshi S."/>
            <person name="Mohanty A."/>
            <person name="Bharti A.K."/>
            <person name="Gaur A."/>
            <person name="Gupta V."/>
            <person name="Kumar D."/>
            <person name="Ravi V."/>
            <person name="Vij S."/>
            <person name="Kapur A."/>
            <person name="Khurana P."/>
            <person name="Khurana P."/>
            <person name="Khurana J.P."/>
            <person name="Tyagi A.K."/>
            <person name="Gaikwad K."/>
            <person name="Singh A."/>
            <person name="Dalal V."/>
            <person name="Srivastava S."/>
            <person name="Dixit A."/>
            <person name="Pal A.K."/>
            <person name="Ghazi I.A."/>
            <person name="Yadav M."/>
            <person name="Pandit A."/>
            <person name="Bhargava A."/>
            <person name="Sureshbabu K."/>
            <person name="Batra K."/>
            <person name="Sharma T.R."/>
            <person name="Mohapatra T."/>
            <person name="Singh N.K."/>
            <person name="Messing J."/>
            <person name="Nelson A.B."/>
            <person name="Fuks G."/>
            <person name="Kavchok S."/>
            <person name="Keizer G."/>
            <person name="Linton E."/>
            <person name="Llaca V."/>
            <person name="Song R."/>
            <person name="Tanyolac B."/>
            <person name="Young S."/>
            <person name="Ho-Il K."/>
            <person name="Hahn J.H."/>
            <person name="Sangsakoo G."/>
            <person name="Vanavichit A."/>
            <person name="de Mattos Luiz.A.T."/>
            <person name="Zimmer P.D."/>
            <person name="Malone G."/>
            <person name="Dellagostin O."/>
            <person name="de Oliveira A.C."/>
            <person name="Bevan M."/>
            <person name="Bancroft I."/>
            <person name="Minx P."/>
            <person name="Cordum H."/>
            <person name="Wilson R."/>
            <person name="Cheng Z."/>
            <person name="Jin W."/>
            <person name="Jiang J."/>
            <person name="Leong S.A."/>
            <person name="Iwama H."/>
            <person name="Gojobori T."/>
            <person name="Itoh T."/>
            <person name="Niimura Y."/>
            <person name="Fujii Y."/>
            <person name="Habara T."/>
            <person name="Sakai H."/>
            <person name="Sato Y."/>
            <person name="Wilson G."/>
            <person name="Kumar K."/>
            <person name="McCouch S."/>
            <person name="Juretic N."/>
            <person name="Hoen D."/>
            <person name="Wright S."/>
            <person name="Bruskiewich R."/>
            <person name="Bureau T."/>
            <person name="Miyao A."/>
            <person name="Hirochika H."/>
            <person name="Nishikawa T."/>
            <person name="Kadowaki K."/>
            <person name="Sugiura M."/>
            <person name="Burr B."/>
            <person name="Sasaki T."/>
        </authorList>
    </citation>
    <scope>NUCLEOTIDE SEQUENCE [LARGE SCALE GENOMIC DNA]</scope>
    <source>
        <strain evidence="2">cv. Nipponbare</strain>
    </source>
</reference>
<dbReference type="ExpressionAtlas" id="A0A0P0VR63">
    <property type="expression patterns" value="baseline and differential"/>
</dbReference>
<evidence type="ECO:0000313" key="2">
    <source>
        <dbReference type="Proteomes" id="UP000059680"/>
    </source>
</evidence>
<accession>A0A0P0VR63</accession>
<evidence type="ECO:0000313" key="1">
    <source>
        <dbReference type="EMBL" id="BAS81484.1"/>
    </source>
</evidence>
<dbReference type="EMBL" id="AP014958">
    <property type="protein sequence ID" value="BAS81484.1"/>
    <property type="molecule type" value="Genomic_DNA"/>
</dbReference>
<dbReference type="Gramene" id="Os02t0807150-01">
    <property type="protein sequence ID" value="Os02t0807150-01"/>
    <property type="gene ID" value="Os02g0807150"/>
</dbReference>
<reference evidence="1 2" key="3">
    <citation type="journal article" date="2013" name="Rice">
        <title>Improvement of the Oryza sativa Nipponbare reference genome using next generation sequence and optical map data.</title>
        <authorList>
            <person name="Kawahara Y."/>
            <person name="de la Bastide M."/>
            <person name="Hamilton J.P."/>
            <person name="Kanamori H."/>
            <person name="McCombie W.R."/>
            <person name="Ouyang S."/>
            <person name="Schwartz D.C."/>
            <person name="Tanaka T."/>
            <person name="Wu J."/>
            <person name="Zhou S."/>
            <person name="Childs K.L."/>
            <person name="Davidson R.M."/>
            <person name="Lin H."/>
            <person name="Quesada-Ocampo L."/>
            <person name="Vaillancourt B."/>
            <person name="Sakai H."/>
            <person name="Lee S.S."/>
            <person name="Kim J."/>
            <person name="Numa H."/>
            <person name="Itoh T."/>
            <person name="Buell C.R."/>
            <person name="Matsumoto T."/>
        </authorList>
    </citation>
    <scope>NUCLEOTIDE SEQUENCE [LARGE SCALE GENOMIC DNA]</scope>
    <source>
        <strain evidence="2">cv. Nipponbare</strain>
    </source>
</reference>
<reference evidence="1 2" key="2">
    <citation type="journal article" date="2013" name="Plant Cell Physiol.">
        <title>Rice Annotation Project Database (RAP-DB): an integrative and interactive database for rice genomics.</title>
        <authorList>
            <person name="Sakai H."/>
            <person name="Lee S.S."/>
            <person name="Tanaka T."/>
            <person name="Numa H."/>
            <person name="Kim J."/>
            <person name="Kawahara Y."/>
            <person name="Wakimoto H."/>
            <person name="Yang C.C."/>
            <person name="Iwamoto M."/>
            <person name="Abe T."/>
            <person name="Yamada Y."/>
            <person name="Muto A."/>
            <person name="Inokuchi H."/>
            <person name="Ikemura T."/>
            <person name="Matsumoto T."/>
            <person name="Sasaki T."/>
            <person name="Itoh T."/>
        </authorList>
    </citation>
    <scope>NUCLEOTIDE SEQUENCE [LARGE SCALE GENOMIC DNA]</scope>
    <source>
        <strain evidence="2">cv. Nipponbare</strain>
    </source>
</reference>
<name>A0A0P0VR63_ORYSJ</name>
<dbReference type="AlphaFoldDB" id="A0A0P0VR63"/>
<protein>
    <submittedName>
        <fullName evidence="1">Os02g0807100 protein</fullName>
    </submittedName>
</protein>
<sequence length="208" mass="22033">MAEDGFRRRELLLVGDVSRWFLCLIQREYVRLVDVESAGHGVLAAPRLAGALARQVTLRLRPPARGCAASDVVIVGVNQVAKDGAPEHDKAVPRCGEPVGDAAAVVRRAVVPTDCFEAVVVAVASRVDEDPDLAVGDGKAHQLFLTIIQVVEVRSVAVALELEVFVPGAAGANAEGVGDADVPALVGAARPWLSRCRCHRRQADEHDG</sequence>
<proteinExistence type="predicted"/>
<gene>
    <name evidence="1" type="ordered locus">Os02g0807100</name>
    <name evidence="1" type="ORF">OSNPB_020807100</name>
</gene>
<keyword evidence="2" id="KW-1185">Reference proteome</keyword>
<organism evidence="1 2">
    <name type="scientific">Oryza sativa subsp. japonica</name>
    <name type="common">Rice</name>
    <dbReference type="NCBI Taxonomy" id="39947"/>
    <lineage>
        <taxon>Eukaryota</taxon>
        <taxon>Viridiplantae</taxon>
        <taxon>Streptophyta</taxon>
        <taxon>Embryophyta</taxon>
        <taxon>Tracheophyta</taxon>
        <taxon>Spermatophyta</taxon>
        <taxon>Magnoliopsida</taxon>
        <taxon>Liliopsida</taxon>
        <taxon>Poales</taxon>
        <taxon>Poaceae</taxon>
        <taxon>BOP clade</taxon>
        <taxon>Oryzoideae</taxon>
        <taxon>Oryzeae</taxon>
        <taxon>Oryzinae</taxon>
        <taxon>Oryza</taxon>
        <taxon>Oryza sativa</taxon>
    </lineage>
</organism>